<proteinExistence type="predicted"/>
<gene>
    <name evidence="1" type="ORF">F2A38_11930</name>
</gene>
<sequence length="79" mass="8967">MWRNHCVIENAFNDYPGHVEQPGNDPQRKAHVRDRSFAVIEGSGHFLDMESRTADGVHRARAAREPATAVEPITRLRFA</sequence>
<protein>
    <submittedName>
        <fullName evidence="1">Uncharacterized protein</fullName>
    </submittedName>
</protein>
<organism evidence="1 2">
    <name type="scientific">Pseudomonas chlororaphis</name>
    <dbReference type="NCBI Taxonomy" id="587753"/>
    <lineage>
        <taxon>Bacteria</taxon>
        <taxon>Pseudomonadati</taxon>
        <taxon>Pseudomonadota</taxon>
        <taxon>Gammaproteobacteria</taxon>
        <taxon>Pseudomonadales</taxon>
        <taxon>Pseudomonadaceae</taxon>
        <taxon>Pseudomonas</taxon>
    </lineage>
</organism>
<dbReference type="Proteomes" id="UP000323924">
    <property type="component" value="Unassembled WGS sequence"/>
</dbReference>
<reference evidence="1 2" key="1">
    <citation type="submission" date="2019-09" db="EMBL/GenBank/DDBJ databases">
        <authorList>
            <person name="Vacheron J."/>
            <person name="Dubost A."/>
            <person name="Prigent-Combaret C."/>
            <person name="Muller D."/>
        </authorList>
    </citation>
    <scope>NUCLEOTIDE SEQUENCE [LARGE SCALE GENOMIC DNA]</scope>
    <source>
        <strain evidence="1 2">JV497</strain>
    </source>
</reference>
<comment type="caution">
    <text evidence="1">The sequence shown here is derived from an EMBL/GenBank/DDBJ whole genome shotgun (WGS) entry which is preliminary data.</text>
</comment>
<accession>A0AB34C546</accession>
<evidence type="ECO:0000313" key="1">
    <source>
        <dbReference type="EMBL" id="KAA5842375.1"/>
    </source>
</evidence>
<name>A0AB34C546_9PSED</name>
<evidence type="ECO:0000313" key="2">
    <source>
        <dbReference type="Proteomes" id="UP000323924"/>
    </source>
</evidence>
<dbReference type="EMBL" id="VWPC01000010">
    <property type="protein sequence ID" value="KAA5842375.1"/>
    <property type="molecule type" value="Genomic_DNA"/>
</dbReference>
<dbReference type="AlphaFoldDB" id="A0AB34C546"/>
<dbReference type="RefSeq" id="WP_150050531.1">
    <property type="nucleotide sequence ID" value="NZ_VWPC01000010.1"/>
</dbReference>